<dbReference type="GO" id="GO:0008652">
    <property type="term" value="P:amino acid biosynthetic process"/>
    <property type="evidence" value="ECO:0007669"/>
    <property type="project" value="UniProtKB-KW"/>
</dbReference>
<dbReference type="RefSeq" id="WP_073269206.1">
    <property type="nucleotide sequence ID" value="NZ_FQTU01000001.1"/>
</dbReference>
<evidence type="ECO:0000256" key="3">
    <source>
        <dbReference type="SAM" id="Coils"/>
    </source>
</evidence>
<dbReference type="Pfam" id="PF00206">
    <property type="entry name" value="Lyase_1"/>
    <property type="match status" value="1"/>
</dbReference>
<dbReference type="STRING" id="1120975.SAMN02746064_00210"/>
<proteinExistence type="predicted"/>
<dbReference type="PANTHER" id="PTHR42696:SF2">
    <property type="entry name" value="ASPARTATE AMMONIA-LYASE"/>
    <property type="match status" value="1"/>
</dbReference>
<evidence type="ECO:0000313" key="6">
    <source>
        <dbReference type="EMBL" id="SHE29971.1"/>
    </source>
</evidence>
<keyword evidence="3" id="KW-0175">Coiled coil</keyword>
<dbReference type="PRINTS" id="PR00149">
    <property type="entry name" value="FUMRATELYASE"/>
</dbReference>
<dbReference type="InterPro" id="IPR051546">
    <property type="entry name" value="Aspartate_Ammonia-Lyase"/>
</dbReference>
<dbReference type="OrthoDB" id="9802809at2"/>
<dbReference type="InterPro" id="IPR008948">
    <property type="entry name" value="L-Aspartase-like"/>
</dbReference>
<keyword evidence="7" id="KW-1185">Reference proteome</keyword>
<dbReference type="Gene3D" id="1.10.40.30">
    <property type="entry name" value="Fumarase/aspartase (C-terminal domain)"/>
    <property type="match status" value="1"/>
</dbReference>
<gene>
    <name evidence="6" type="ORF">SAMN02746064_00210</name>
</gene>
<feature type="coiled-coil region" evidence="3">
    <location>
        <begin position="156"/>
        <end position="183"/>
    </location>
</feature>
<dbReference type="GO" id="GO:0005829">
    <property type="term" value="C:cytosol"/>
    <property type="evidence" value="ECO:0007669"/>
    <property type="project" value="TreeGrafter"/>
</dbReference>
<dbReference type="EMBL" id="FQTU01000001">
    <property type="protein sequence ID" value="SHE29971.1"/>
    <property type="molecule type" value="Genomic_DNA"/>
</dbReference>
<dbReference type="InterPro" id="IPR022761">
    <property type="entry name" value="Fumarate_lyase_N"/>
</dbReference>
<dbReference type="Gene3D" id="1.20.200.10">
    <property type="entry name" value="Fumarase/aspartase (Central domain)"/>
    <property type="match status" value="1"/>
</dbReference>
<dbReference type="PANTHER" id="PTHR42696">
    <property type="entry name" value="ASPARTATE AMMONIA-LYASE"/>
    <property type="match status" value="1"/>
</dbReference>
<protein>
    <submittedName>
        <fullName evidence="6">Aspartate ammonia-lyase</fullName>
    </submittedName>
</protein>
<reference evidence="6 7" key="1">
    <citation type="submission" date="2016-11" db="EMBL/GenBank/DDBJ databases">
        <authorList>
            <person name="Jaros S."/>
            <person name="Januszkiewicz K."/>
            <person name="Wedrychowicz H."/>
        </authorList>
    </citation>
    <scope>NUCLEOTIDE SEQUENCE [LARGE SCALE GENOMIC DNA]</scope>
    <source>
        <strain evidence="6 7">DSM 14828</strain>
    </source>
</reference>
<organism evidence="6 7">
    <name type="scientific">Alkalibacter saccharofermentans DSM 14828</name>
    <dbReference type="NCBI Taxonomy" id="1120975"/>
    <lineage>
        <taxon>Bacteria</taxon>
        <taxon>Bacillati</taxon>
        <taxon>Bacillota</taxon>
        <taxon>Clostridia</taxon>
        <taxon>Eubacteriales</taxon>
        <taxon>Eubacteriaceae</taxon>
        <taxon>Alkalibacter</taxon>
    </lineage>
</organism>
<dbReference type="GO" id="GO:0006099">
    <property type="term" value="P:tricarboxylic acid cycle"/>
    <property type="evidence" value="ECO:0007669"/>
    <property type="project" value="InterPro"/>
</dbReference>
<name>A0A1M4SCP0_9FIRM</name>
<dbReference type="InterPro" id="IPR018951">
    <property type="entry name" value="Fumarase_C_C"/>
</dbReference>
<evidence type="ECO:0000313" key="7">
    <source>
        <dbReference type="Proteomes" id="UP000184251"/>
    </source>
</evidence>
<dbReference type="GO" id="GO:0008797">
    <property type="term" value="F:aspartate ammonia-lyase activity"/>
    <property type="evidence" value="ECO:0007669"/>
    <property type="project" value="TreeGrafter"/>
</dbReference>
<sequence>MNDYRIEKDSLGEAEINNAAYYGINSFRAYKNFALTEEKSNISLIRSIVRIKKASAKVNKILGYLGKDKAEAIIKSCDGILSGDYDDEFIVHPLQGGAGTSLNMNVNEVIANLAIESLGGTKGEYGIINPLDDVNLSQSTNDVFPTAMRIACIEKTRLLAERLAELQSSLQKKEEEFATVLKLGRTQLMDALPITLGQEFGAYARAISRDRWRIYKVEERLRETNLGGTAIGTGLNASLEYIYRITEEIKNETGYGLSRSDLLVDTTQNMDVFVEASGLLKACAANLIKISNDLRLMASGPKGGLGEIKMKALQQGSTIMPGKVNPVICEMVLQVSYKVISNDLAITMAAGAGQLELNAFSPLIAHSILESFELLIKAVEKFDKLCIRTLEADEERCREYLERSTSLSAVLIDILGYEKASEIAIEAFESDITIKDYLTAEGILPEDQVEKLFDGYRITNPGRSKK</sequence>
<dbReference type="SUPFAM" id="SSF48557">
    <property type="entry name" value="L-aspartase-like"/>
    <property type="match status" value="1"/>
</dbReference>
<dbReference type="AlphaFoldDB" id="A0A1M4SCP0"/>
<dbReference type="Gene3D" id="1.10.275.10">
    <property type="entry name" value="Fumarase/aspartase (N-terminal domain)"/>
    <property type="match status" value="1"/>
</dbReference>
<evidence type="ECO:0000256" key="2">
    <source>
        <dbReference type="ARBA" id="ARBA00023239"/>
    </source>
</evidence>
<dbReference type="Proteomes" id="UP000184251">
    <property type="component" value="Unassembled WGS sequence"/>
</dbReference>
<feature type="domain" description="Fumarase C C-terminal" evidence="5">
    <location>
        <begin position="410"/>
        <end position="457"/>
    </location>
</feature>
<dbReference type="InterPro" id="IPR020557">
    <property type="entry name" value="Fumarate_lyase_CS"/>
</dbReference>
<keyword evidence="2 6" id="KW-0456">Lyase</keyword>
<dbReference type="NCBIfam" id="NF008909">
    <property type="entry name" value="PRK12273.1"/>
    <property type="match status" value="1"/>
</dbReference>
<dbReference type="FunFam" id="1.20.200.10:FF:000001">
    <property type="entry name" value="Fumarate hydratase, mitochondrial"/>
    <property type="match status" value="1"/>
</dbReference>
<evidence type="ECO:0000259" key="5">
    <source>
        <dbReference type="Pfam" id="PF10415"/>
    </source>
</evidence>
<evidence type="ECO:0000259" key="4">
    <source>
        <dbReference type="Pfam" id="PF00206"/>
    </source>
</evidence>
<dbReference type="CDD" id="cd01357">
    <property type="entry name" value="Aspartase"/>
    <property type="match status" value="1"/>
</dbReference>
<dbReference type="Pfam" id="PF10415">
    <property type="entry name" value="FumaraseC_C"/>
    <property type="match status" value="1"/>
</dbReference>
<accession>A0A1M4SCP0</accession>
<dbReference type="PROSITE" id="PS00163">
    <property type="entry name" value="FUMARATE_LYASES"/>
    <property type="match status" value="1"/>
</dbReference>
<feature type="domain" description="Fumarate lyase N-terminal" evidence="4">
    <location>
        <begin position="13"/>
        <end position="340"/>
    </location>
</feature>
<evidence type="ECO:0000256" key="1">
    <source>
        <dbReference type="ARBA" id="ARBA00022605"/>
    </source>
</evidence>
<dbReference type="GO" id="GO:0006531">
    <property type="term" value="P:aspartate metabolic process"/>
    <property type="evidence" value="ECO:0007669"/>
    <property type="project" value="TreeGrafter"/>
</dbReference>
<keyword evidence="1" id="KW-0028">Amino-acid biosynthesis</keyword>
<dbReference type="InterPro" id="IPR024083">
    <property type="entry name" value="Fumarase/histidase_N"/>
</dbReference>
<dbReference type="InterPro" id="IPR000362">
    <property type="entry name" value="Fumarate_lyase_fam"/>
</dbReference>